<dbReference type="PANTHER" id="PTHR22847">
    <property type="entry name" value="WD40 REPEAT PROTEIN"/>
    <property type="match status" value="1"/>
</dbReference>
<dbReference type="InParanoid" id="A2ED94"/>
<dbReference type="Proteomes" id="UP000001542">
    <property type="component" value="Unassembled WGS sequence"/>
</dbReference>
<sequence length="520" mass="58197">MSIDEDIKEGRYFPRQQEQEILISSIEKYFSYPERSEQRTQIVQNITHELQKISNRWNNRSVRLWFNNNKKTFLKPEPTVTFAPPISETSPMLSVAPISSQFVPPKKRIIPPRSSSVAQFAPTFPPPSPHPFSYQTTPPISTIILAPKGTIQEQKDLEVDLTAILAQSLNNNFLTNVMPIEQLHPIIAQQSMPEGFATNTFGHQPLIRVYNEKSIENFAMLENGVANANGMPAIVYFDTENQQHILKYNNQTINLNIHNSITSFYYNKLNNTFYLAAGKHVHRINQENNLEPLISTTPLYLSSCITSYKDQTILCSRRNISIYNDQSVNPIFSLNTNLPSVNSATEAADSLCIASKNHHSIHVLDVAQNKLVSVLIDHAASVTCLNKVGNNLLVSGSADSTARIWDVRQRQQLSQIMRHIGSLTFVNNDSGEDNVILTGGEDGTVKGWDIRMDKCIFDVPCGTGIPIDASIEQNSKELVVITQQKSQTTASGFKNPSSSDPQRSVANLEPNLCIRFATKQ</sequence>
<keyword evidence="1 3" id="KW-0853">WD repeat</keyword>
<dbReference type="PROSITE" id="PS50294">
    <property type="entry name" value="WD_REPEATS_REGION"/>
    <property type="match status" value="1"/>
</dbReference>
<name>A2ED94_TRIV3</name>
<reference evidence="4" key="2">
    <citation type="journal article" date="2007" name="Science">
        <title>Draft genome sequence of the sexually transmitted pathogen Trichomonas vaginalis.</title>
        <authorList>
            <person name="Carlton J.M."/>
            <person name="Hirt R.P."/>
            <person name="Silva J.C."/>
            <person name="Delcher A.L."/>
            <person name="Schatz M."/>
            <person name="Zhao Q."/>
            <person name="Wortman J.R."/>
            <person name="Bidwell S.L."/>
            <person name="Alsmark U.C.M."/>
            <person name="Besteiro S."/>
            <person name="Sicheritz-Ponten T."/>
            <person name="Noel C.J."/>
            <person name="Dacks J.B."/>
            <person name="Foster P.G."/>
            <person name="Simillion C."/>
            <person name="Van de Peer Y."/>
            <person name="Miranda-Saavedra D."/>
            <person name="Barton G.J."/>
            <person name="Westrop G.D."/>
            <person name="Mueller S."/>
            <person name="Dessi D."/>
            <person name="Fiori P.L."/>
            <person name="Ren Q."/>
            <person name="Paulsen I."/>
            <person name="Zhang H."/>
            <person name="Bastida-Corcuera F.D."/>
            <person name="Simoes-Barbosa A."/>
            <person name="Brown M.T."/>
            <person name="Hayes R.D."/>
            <person name="Mukherjee M."/>
            <person name="Okumura C.Y."/>
            <person name="Schneider R."/>
            <person name="Smith A.J."/>
            <person name="Vanacova S."/>
            <person name="Villalvazo M."/>
            <person name="Haas B.J."/>
            <person name="Pertea M."/>
            <person name="Feldblyum T.V."/>
            <person name="Utterback T.R."/>
            <person name="Shu C.L."/>
            <person name="Osoegawa K."/>
            <person name="de Jong P.J."/>
            <person name="Hrdy I."/>
            <person name="Horvathova L."/>
            <person name="Zubacova Z."/>
            <person name="Dolezal P."/>
            <person name="Malik S.B."/>
            <person name="Logsdon J.M. Jr."/>
            <person name="Henze K."/>
            <person name="Gupta A."/>
            <person name="Wang C.C."/>
            <person name="Dunne R.L."/>
            <person name="Upcroft J.A."/>
            <person name="Upcroft P."/>
            <person name="White O."/>
            <person name="Salzberg S.L."/>
            <person name="Tang P."/>
            <person name="Chiu C.-H."/>
            <person name="Lee Y.-S."/>
            <person name="Embley T.M."/>
            <person name="Coombs G.H."/>
            <person name="Mottram J.C."/>
            <person name="Tachezy J."/>
            <person name="Fraser-Liggett C.M."/>
            <person name="Johnson P.J."/>
        </authorList>
    </citation>
    <scope>NUCLEOTIDE SEQUENCE [LARGE SCALE GENOMIC DNA]</scope>
    <source>
        <strain evidence="4">G3</strain>
    </source>
</reference>
<evidence type="ECO:0000256" key="2">
    <source>
        <dbReference type="ARBA" id="ARBA00022737"/>
    </source>
</evidence>
<dbReference type="GO" id="GO:1990234">
    <property type="term" value="C:transferase complex"/>
    <property type="evidence" value="ECO:0007669"/>
    <property type="project" value="UniProtKB-ARBA"/>
</dbReference>
<dbReference type="eggNOG" id="KOG0274">
    <property type="taxonomic scope" value="Eukaryota"/>
</dbReference>
<dbReference type="RefSeq" id="XP_001321575.1">
    <property type="nucleotide sequence ID" value="XM_001321540.1"/>
</dbReference>
<dbReference type="Gene3D" id="2.130.10.10">
    <property type="entry name" value="YVTN repeat-like/Quinoprotein amine dehydrogenase"/>
    <property type="match status" value="1"/>
</dbReference>
<feature type="repeat" description="WD" evidence="3">
    <location>
        <begin position="375"/>
        <end position="415"/>
    </location>
</feature>
<dbReference type="OrthoDB" id="10256758at2759"/>
<dbReference type="SUPFAM" id="SSF50978">
    <property type="entry name" value="WD40 repeat-like"/>
    <property type="match status" value="1"/>
</dbReference>
<dbReference type="AlphaFoldDB" id="A2ED94"/>
<dbReference type="InterPro" id="IPR019775">
    <property type="entry name" value="WD40_repeat_CS"/>
</dbReference>
<dbReference type="VEuPathDB" id="TrichDB:TVAG_417740"/>
<dbReference type="Pfam" id="PF00400">
    <property type="entry name" value="WD40"/>
    <property type="match status" value="2"/>
</dbReference>
<evidence type="ECO:0000256" key="1">
    <source>
        <dbReference type="ARBA" id="ARBA00022574"/>
    </source>
</evidence>
<dbReference type="KEGG" id="tva:4767271"/>
<gene>
    <name evidence="4" type="ORF">TVAG_417740</name>
</gene>
<dbReference type="PROSITE" id="PS00678">
    <property type="entry name" value="WD_REPEATS_1"/>
    <property type="match status" value="2"/>
</dbReference>
<evidence type="ECO:0000313" key="4">
    <source>
        <dbReference type="EMBL" id="EAY09352.1"/>
    </source>
</evidence>
<dbReference type="InterPro" id="IPR001680">
    <property type="entry name" value="WD40_rpt"/>
</dbReference>
<dbReference type="InterPro" id="IPR036322">
    <property type="entry name" value="WD40_repeat_dom_sf"/>
</dbReference>
<keyword evidence="5" id="KW-1185">Reference proteome</keyword>
<accession>A2ED94</accession>
<dbReference type="STRING" id="5722.A2ED94"/>
<dbReference type="VEuPathDB" id="TrichDB:TVAGG3_0876290"/>
<keyword evidence="2" id="KW-0677">Repeat</keyword>
<dbReference type="PROSITE" id="PS50082">
    <property type="entry name" value="WD_REPEATS_2"/>
    <property type="match status" value="2"/>
</dbReference>
<dbReference type="InterPro" id="IPR015943">
    <property type="entry name" value="WD40/YVTN_repeat-like_dom_sf"/>
</dbReference>
<dbReference type="EMBL" id="DS113359">
    <property type="protein sequence ID" value="EAY09352.1"/>
    <property type="molecule type" value="Genomic_DNA"/>
</dbReference>
<proteinExistence type="predicted"/>
<dbReference type="SMART" id="SM00320">
    <property type="entry name" value="WD40"/>
    <property type="match status" value="2"/>
</dbReference>
<evidence type="ECO:0000256" key="3">
    <source>
        <dbReference type="PROSITE-ProRule" id="PRU00221"/>
    </source>
</evidence>
<organism evidence="4 5">
    <name type="scientific">Trichomonas vaginalis (strain ATCC PRA-98 / G3)</name>
    <dbReference type="NCBI Taxonomy" id="412133"/>
    <lineage>
        <taxon>Eukaryota</taxon>
        <taxon>Metamonada</taxon>
        <taxon>Parabasalia</taxon>
        <taxon>Trichomonadida</taxon>
        <taxon>Trichomonadidae</taxon>
        <taxon>Trichomonas</taxon>
    </lineage>
</organism>
<reference evidence="4" key="1">
    <citation type="submission" date="2006-10" db="EMBL/GenBank/DDBJ databases">
        <authorList>
            <person name="Amadeo P."/>
            <person name="Zhao Q."/>
            <person name="Wortman J."/>
            <person name="Fraser-Liggett C."/>
            <person name="Carlton J."/>
        </authorList>
    </citation>
    <scope>NUCLEOTIDE SEQUENCE</scope>
    <source>
        <strain evidence="4">G3</strain>
    </source>
</reference>
<evidence type="ECO:0000313" key="5">
    <source>
        <dbReference type="Proteomes" id="UP000001542"/>
    </source>
</evidence>
<dbReference type="PANTHER" id="PTHR22847:SF637">
    <property type="entry name" value="WD REPEAT DOMAIN 5B"/>
    <property type="match status" value="1"/>
</dbReference>
<protein>
    <submittedName>
        <fullName evidence="4">Uncharacterized protein</fullName>
    </submittedName>
</protein>
<feature type="repeat" description="WD" evidence="3">
    <location>
        <begin position="416"/>
        <end position="458"/>
    </location>
</feature>
<dbReference type="SMR" id="A2ED94"/>